<gene>
    <name evidence="1" type="ORF">FJTKL_04550</name>
</gene>
<organism evidence="1 2">
    <name type="scientific">Diaporthe vaccinii</name>
    <dbReference type="NCBI Taxonomy" id="105482"/>
    <lineage>
        <taxon>Eukaryota</taxon>
        <taxon>Fungi</taxon>
        <taxon>Dikarya</taxon>
        <taxon>Ascomycota</taxon>
        <taxon>Pezizomycotina</taxon>
        <taxon>Sordariomycetes</taxon>
        <taxon>Sordariomycetidae</taxon>
        <taxon>Diaporthales</taxon>
        <taxon>Diaporthaceae</taxon>
        <taxon>Diaporthe</taxon>
        <taxon>Diaporthe eres species complex</taxon>
    </lineage>
</organism>
<sequence length="234" mass="25247">MNRTRGRWPWKSESAKDCVTTHLPNVLALKMDGAQAYRPYPAPRVETMPWGVGGRGGLADLGGSSKYFNENLKDRSGERFHLRFKVRTCAPLGEREAGQYSCAWMWVLRGNATERGDGGGGPGQSYLFFLTACHPGNSLSGDRVVLITAAGLQGEQPLVDRTMIGSKGWARWALGGRPGSRLALAGQPAGASQHPVADALGRLRPSGARLTTNLELHCDGQKVVLTQCDFCPVL</sequence>
<reference evidence="1 2" key="1">
    <citation type="submission" date="2024-03" db="EMBL/GenBank/DDBJ databases">
        <title>A high-quality draft genome sequence of Diaporthe vaccinii, a causative agent of upright dieback and viscid rot disease in cranberry plants.</title>
        <authorList>
            <person name="Sarrasin M."/>
            <person name="Lang B.F."/>
            <person name="Burger G."/>
        </authorList>
    </citation>
    <scope>NUCLEOTIDE SEQUENCE [LARGE SCALE GENOMIC DNA]</scope>
    <source>
        <strain evidence="1 2">IS7</strain>
    </source>
</reference>
<keyword evidence="2" id="KW-1185">Reference proteome</keyword>
<proteinExistence type="predicted"/>
<comment type="caution">
    <text evidence="1">The sequence shown here is derived from an EMBL/GenBank/DDBJ whole genome shotgun (WGS) entry which is preliminary data.</text>
</comment>
<protein>
    <submittedName>
        <fullName evidence="1">Uncharacterized protein</fullName>
    </submittedName>
</protein>
<evidence type="ECO:0000313" key="1">
    <source>
        <dbReference type="EMBL" id="KAL2273375.1"/>
    </source>
</evidence>
<evidence type="ECO:0000313" key="2">
    <source>
        <dbReference type="Proteomes" id="UP001600888"/>
    </source>
</evidence>
<dbReference type="EMBL" id="JBAWTH010000188">
    <property type="protein sequence ID" value="KAL2273375.1"/>
    <property type="molecule type" value="Genomic_DNA"/>
</dbReference>
<name>A0ABR4DTF7_9PEZI</name>
<dbReference type="Proteomes" id="UP001600888">
    <property type="component" value="Unassembled WGS sequence"/>
</dbReference>
<accession>A0ABR4DTF7</accession>